<accession>A1ZNV1</accession>
<proteinExistence type="predicted"/>
<keyword evidence="2" id="KW-1185">Reference proteome</keyword>
<name>A1ZNV1_MICM2</name>
<comment type="caution">
    <text evidence="1">The sequence shown here is derived from an EMBL/GenBank/DDBJ whole genome shotgun (WGS) entry which is preliminary data.</text>
</comment>
<reference evidence="1 2" key="1">
    <citation type="submission" date="2007-01" db="EMBL/GenBank/DDBJ databases">
        <authorList>
            <person name="Haygood M."/>
            <person name="Podell S."/>
            <person name="Anderson C."/>
            <person name="Hopkinson B."/>
            <person name="Roe K."/>
            <person name="Barbeau K."/>
            <person name="Gaasterland T."/>
            <person name="Ferriera S."/>
            <person name="Johnson J."/>
            <person name="Kravitz S."/>
            <person name="Beeson K."/>
            <person name="Sutton G."/>
            <person name="Rogers Y.-H."/>
            <person name="Friedman R."/>
            <person name="Frazier M."/>
            <person name="Venter J.C."/>
        </authorList>
    </citation>
    <scope>NUCLEOTIDE SEQUENCE [LARGE SCALE GENOMIC DNA]</scope>
    <source>
        <strain evidence="1 2">ATCC 23134</strain>
    </source>
</reference>
<organism evidence="1 2">
    <name type="scientific">Microscilla marina ATCC 23134</name>
    <dbReference type="NCBI Taxonomy" id="313606"/>
    <lineage>
        <taxon>Bacteria</taxon>
        <taxon>Pseudomonadati</taxon>
        <taxon>Bacteroidota</taxon>
        <taxon>Cytophagia</taxon>
        <taxon>Cytophagales</taxon>
        <taxon>Microscillaceae</taxon>
        <taxon>Microscilla</taxon>
    </lineage>
</organism>
<dbReference type="AlphaFoldDB" id="A1ZNV1"/>
<protein>
    <submittedName>
        <fullName evidence="1">Uncharacterized protein</fullName>
    </submittedName>
</protein>
<evidence type="ECO:0000313" key="1">
    <source>
        <dbReference type="EMBL" id="EAY27990.1"/>
    </source>
</evidence>
<sequence>MLGGIFCLSSCSNANKPLNPAREQKILETLQQRSHWWHQEHKWFVNNLKQHPNHPAKAQLPAIEKLLNHTHELVEYIERVKADLVRVIGKNKHPETGLPVHLNKKPEVGRFFKYFESEFHANYSLYYTQLNQQLTVARKPTVANRFGGANGLDNYEAAFGDTALIEALQTLVLLQIKAFEDARLLWKDAGFDHRNFEPAL</sequence>
<gene>
    <name evidence="1" type="ORF">M23134_02659</name>
</gene>
<dbReference type="Proteomes" id="UP000004095">
    <property type="component" value="Unassembled WGS sequence"/>
</dbReference>
<dbReference type="EMBL" id="AAWS01000019">
    <property type="protein sequence ID" value="EAY27990.1"/>
    <property type="molecule type" value="Genomic_DNA"/>
</dbReference>
<evidence type="ECO:0000313" key="2">
    <source>
        <dbReference type="Proteomes" id="UP000004095"/>
    </source>
</evidence>